<dbReference type="EMBL" id="QQXK01000033">
    <property type="protein sequence ID" value="RII41207.1"/>
    <property type="molecule type" value="Genomic_DNA"/>
</dbReference>
<dbReference type="PANTHER" id="PTHR43328">
    <property type="entry name" value="ACETYLTRANSFERASE-RELATED"/>
    <property type="match status" value="1"/>
</dbReference>
<evidence type="ECO:0000313" key="2">
    <source>
        <dbReference type="EMBL" id="RII41207.1"/>
    </source>
</evidence>
<evidence type="ECO:0000313" key="3">
    <source>
        <dbReference type="Proteomes" id="UP000265419"/>
    </source>
</evidence>
<dbReference type="InterPro" id="IPR016181">
    <property type="entry name" value="Acyl_CoA_acyltransferase"/>
</dbReference>
<dbReference type="GO" id="GO:0016747">
    <property type="term" value="F:acyltransferase activity, transferring groups other than amino-acyl groups"/>
    <property type="evidence" value="ECO:0007669"/>
    <property type="project" value="InterPro"/>
</dbReference>
<name>A0A399J9L5_9MICC</name>
<gene>
    <name evidence="2" type="ORF">DWB68_13820</name>
</gene>
<keyword evidence="2" id="KW-0808">Transferase</keyword>
<proteinExistence type="predicted"/>
<dbReference type="Pfam" id="PF13302">
    <property type="entry name" value="Acetyltransf_3"/>
    <property type="match status" value="1"/>
</dbReference>
<dbReference type="CDD" id="cd04301">
    <property type="entry name" value="NAT_SF"/>
    <property type="match status" value="1"/>
</dbReference>
<dbReference type="Proteomes" id="UP000265419">
    <property type="component" value="Unassembled WGS sequence"/>
</dbReference>
<protein>
    <submittedName>
        <fullName evidence="2">N-acetyltransferase</fullName>
    </submittedName>
</protein>
<dbReference type="PANTHER" id="PTHR43328:SF1">
    <property type="entry name" value="N-ACETYLTRANSFERASE DOMAIN-CONTAINING PROTEIN"/>
    <property type="match status" value="1"/>
</dbReference>
<dbReference type="RefSeq" id="WP_119425702.1">
    <property type="nucleotide sequence ID" value="NZ_QQXK01000033.1"/>
</dbReference>
<accession>A0A399J9L5</accession>
<organism evidence="2 3">
    <name type="scientific">Galactobacter valiniphilus</name>
    <dbReference type="NCBI Taxonomy" id="2676122"/>
    <lineage>
        <taxon>Bacteria</taxon>
        <taxon>Bacillati</taxon>
        <taxon>Actinomycetota</taxon>
        <taxon>Actinomycetes</taxon>
        <taxon>Micrococcales</taxon>
        <taxon>Micrococcaceae</taxon>
        <taxon>Galactobacter</taxon>
    </lineage>
</organism>
<keyword evidence="3" id="KW-1185">Reference proteome</keyword>
<comment type="caution">
    <text evidence="2">The sequence shown here is derived from an EMBL/GenBank/DDBJ whole genome shotgun (WGS) entry which is preliminary data.</text>
</comment>
<dbReference type="SUPFAM" id="SSF55729">
    <property type="entry name" value="Acyl-CoA N-acyltransferases (Nat)"/>
    <property type="match status" value="1"/>
</dbReference>
<dbReference type="InterPro" id="IPR000182">
    <property type="entry name" value="GNAT_dom"/>
</dbReference>
<feature type="domain" description="N-acetyltransferase" evidence="1">
    <location>
        <begin position="1"/>
        <end position="152"/>
    </location>
</feature>
<dbReference type="AlphaFoldDB" id="A0A399J9L5"/>
<dbReference type="Gene3D" id="3.40.630.30">
    <property type="match status" value="1"/>
</dbReference>
<sequence>MKLRPVEPGDLDRFFEQQLDPEANEMAAFTAKNPSDRGVFNYHWGLMLRDPETVVRTIELDGEVAGSIVLYPNEGIPELSFWTDKKFWGQGITTAAVDAILAEFPARPVRARVVSDNIGTQKILERRGFTKIGEAKDFSNARAAVVSEDILELA</sequence>
<dbReference type="PROSITE" id="PS51186">
    <property type="entry name" value="GNAT"/>
    <property type="match status" value="1"/>
</dbReference>
<reference evidence="2 3" key="1">
    <citation type="submission" date="2018-07" db="EMBL/GenBank/DDBJ databases">
        <title>Arthrobacter sp. nov., isolated from raw cow's milk with high bacterial count.</title>
        <authorList>
            <person name="Hahne J."/>
            <person name="Isele D."/>
            <person name="Lipski A."/>
        </authorList>
    </citation>
    <scope>NUCLEOTIDE SEQUENCE [LARGE SCALE GENOMIC DNA]</scope>
    <source>
        <strain evidence="2 3">JZ R-35</strain>
    </source>
</reference>
<evidence type="ECO:0000259" key="1">
    <source>
        <dbReference type="PROSITE" id="PS51186"/>
    </source>
</evidence>